<gene>
    <name evidence="6" type="primary">deoB</name>
    <name evidence="9" type="ORF">FC91_GL001700</name>
</gene>
<comment type="function">
    <text evidence="6">Isomerase that catalyzes the conversion of deoxy-ribose 1-phosphate (dRib-1-P) and ribose 1-phosphate (Rib-1-P) to deoxy-ribose 5-phosphate (dRib-5-P) and ribose 5-phosphate (Rib-5-P), respectively.</text>
</comment>
<dbReference type="FunFam" id="3.30.70.1250:FF:000001">
    <property type="entry name" value="Phosphopentomutase"/>
    <property type="match status" value="1"/>
</dbReference>
<dbReference type="eggNOG" id="COG1015">
    <property type="taxonomic scope" value="Bacteria"/>
</dbReference>
<feature type="binding site" evidence="6">
    <location>
        <position position="308"/>
    </location>
    <ligand>
        <name>Mn(2+)</name>
        <dbReference type="ChEBI" id="CHEBI:29035"/>
        <label>2</label>
    </ligand>
</feature>
<feature type="binding site" evidence="6">
    <location>
        <position position="345"/>
    </location>
    <ligand>
        <name>Mn(2+)</name>
        <dbReference type="ChEBI" id="CHEBI:29035"/>
        <label>1</label>
    </ligand>
</feature>
<dbReference type="InterPro" id="IPR010045">
    <property type="entry name" value="DeoB"/>
</dbReference>
<reference evidence="9 10" key="1">
    <citation type="journal article" date="2015" name="Genome Announc.">
        <title>Expanding the biotechnology potential of lactobacilli through comparative genomics of 213 strains and associated genera.</title>
        <authorList>
            <person name="Sun Z."/>
            <person name="Harris H.M."/>
            <person name="McCann A."/>
            <person name="Guo C."/>
            <person name="Argimon S."/>
            <person name="Zhang W."/>
            <person name="Yang X."/>
            <person name="Jeffery I.B."/>
            <person name="Cooney J.C."/>
            <person name="Kagawa T.F."/>
            <person name="Liu W."/>
            <person name="Song Y."/>
            <person name="Salvetti E."/>
            <person name="Wrobel A."/>
            <person name="Rasinkangas P."/>
            <person name="Parkhill J."/>
            <person name="Rea M.C."/>
            <person name="O'Sullivan O."/>
            <person name="Ritari J."/>
            <person name="Douillard F.P."/>
            <person name="Paul Ross R."/>
            <person name="Yang R."/>
            <person name="Briner A.E."/>
            <person name="Felis G.E."/>
            <person name="de Vos W.M."/>
            <person name="Barrangou R."/>
            <person name="Klaenhammer T.R."/>
            <person name="Caufield P.W."/>
            <person name="Cui Y."/>
            <person name="Zhang H."/>
            <person name="O'Toole P.W."/>
        </authorList>
    </citation>
    <scope>NUCLEOTIDE SEQUENCE [LARGE SCALE GENOMIC DNA]</scope>
    <source>
        <strain evidence="9 10">DSM 16991</strain>
    </source>
</reference>
<dbReference type="AlphaFoldDB" id="A0A0R1XJV1"/>
<dbReference type="GO" id="GO:0043094">
    <property type="term" value="P:metabolic compound salvage"/>
    <property type="evidence" value="ECO:0007669"/>
    <property type="project" value="UniProtKB-UniRule"/>
</dbReference>
<evidence type="ECO:0000313" key="10">
    <source>
        <dbReference type="Proteomes" id="UP000050949"/>
    </source>
</evidence>
<evidence type="ECO:0000259" key="8">
    <source>
        <dbReference type="Pfam" id="PF01676"/>
    </source>
</evidence>
<feature type="binding site" evidence="6">
    <location>
        <position position="356"/>
    </location>
    <ligand>
        <name>Mn(2+)</name>
        <dbReference type="ChEBI" id="CHEBI:29035"/>
        <label>2</label>
    </ligand>
</feature>
<dbReference type="Pfam" id="PF01676">
    <property type="entry name" value="Metalloenzyme"/>
    <property type="match status" value="1"/>
</dbReference>
<dbReference type="SUPFAM" id="SSF53649">
    <property type="entry name" value="Alkaline phosphatase-like"/>
    <property type="match status" value="1"/>
</dbReference>
<keyword evidence="4 6" id="KW-0464">Manganese</keyword>
<dbReference type="Gene3D" id="3.30.70.1250">
    <property type="entry name" value="Phosphopentomutase"/>
    <property type="match status" value="1"/>
</dbReference>
<evidence type="ECO:0000256" key="7">
    <source>
        <dbReference type="NCBIfam" id="TIGR01696"/>
    </source>
</evidence>
<feature type="binding site" evidence="6">
    <location>
        <position position="344"/>
    </location>
    <ligand>
        <name>Mn(2+)</name>
        <dbReference type="ChEBI" id="CHEBI:29035"/>
        <label>1</label>
    </ligand>
</feature>
<feature type="binding site" evidence="6">
    <location>
        <position position="24"/>
    </location>
    <ligand>
        <name>Mn(2+)</name>
        <dbReference type="ChEBI" id="CHEBI:29035"/>
        <label>1</label>
    </ligand>
</feature>
<comment type="caution">
    <text evidence="9">The sequence shown here is derived from an EMBL/GenBank/DDBJ whole genome shotgun (WGS) entry which is preliminary data.</text>
</comment>
<dbReference type="GO" id="GO:0005829">
    <property type="term" value="C:cytosol"/>
    <property type="evidence" value="ECO:0007669"/>
    <property type="project" value="TreeGrafter"/>
</dbReference>
<dbReference type="HAMAP" id="MF_00740">
    <property type="entry name" value="Phosphopentomut"/>
    <property type="match status" value="1"/>
</dbReference>
<dbReference type="PATRIC" id="fig|1122147.4.peg.1759"/>
<dbReference type="EC" id="5.4.2.7" evidence="6 7"/>
<dbReference type="PANTHER" id="PTHR21110">
    <property type="entry name" value="PHOSPHOPENTOMUTASE"/>
    <property type="match status" value="1"/>
</dbReference>
<keyword evidence="2 6" id="KW-0963">Cytoplasm</keyword>
<dbReference type="NCBIfam" id="NF003766">
    <property type="entry name" value="PRK05362.1"/>
    <property type="match status" value="1"/>
</dbReference>
<evidence type="ECO:0000256" key="2">
    <source>
        <dbReference type="ARBA" id="ARBA00022490"/>
    </source>
</evidence>
<keyword evidence="3 6" id="KW-0479">Metal-binding</keyword>
<evidence type="ECO:0000313" key="9">
    <source>
        <dbReference type="EMBL" id="KRM28692.1"/>
    </source>
</evidence>
<comment type="subcellular location">
    <subcellularLocation>
        <location evidence="6">Cytoplasm</location>
    </subcellularLocation>
</comment>
<dbReference type="PIRSF" id="PIRSF001491">
    <property type="entry name" value="Ppentomutase"/>
    <property type="match status" value="1"/>
</dbReference>
<protein>
    <recommendedName>
        <fullName evidence="6 7">Phosphopentomutase</fullName>
        <ecNumber evidence="6 7">5.4.2.7</ecNumber>
    </recommendedName>
    <alternativeName>
        <fullName evidence="6">Phosphodeoxyribomutase</fullName>
    </alternativeName>
</protein>
<evidence type="ECO:0000256" key="6">
    <source>
        <dbReference type="HAMAP-Rule" id="MF_00740"/>
    </source>
</evidence>
<dbReference type="NCBIfam" id="TIGR01696">
    <property type="entry name" value="deoB"/>
    <property type="match status" value="1"/>
</dbReference>
<dbReference type="InterPro" id="IPR017850">
    <property type="entry name" value="Alkaline_phosphatase_core_sf"/>
</dbReference>
<proteinExistence type="inferred from homology"/>
<keyword evidence="5 6" id="KW-0413">Isomerase</keyword>
<sequence>MDKKENDFMTGVKKYQRVFVIVLDSIGIGEAPDAAKFDDVGSDTLGHIGEFFQGHLAIPTLAALGLSNIRPDKPIAGVPVQARPLGYFGKMAEVSAGKDSMDGHWEMMGLPVTEPLGFFPNGFPAELIKKIEDFSHRKVIVNKPYSGTDVIHDYGEEQMKTGDLIVYTSGDSVLQIAAHTDIIPLKELYRICEYARSITIDQPYRIGRVIARPYSGPDKDHFVRSSDRHDYALPPTGETDLDRLQQAGYTTLGIGKINDIFSGQGITKGWHNASNMDGMDHVQHVVTNEDFTGFAFANLVDFDAMYGHRRNAQGDGEALEAFDARLGEILPELRATDLLMITADHGNDPTFKGTDHTREFVPLLAYSPSMTSFGSLGIRSPFADLGATILDNFSVPGNGIGHSFLDLLH</sequence>
<dbReference type="PANTHER" id="PTHR21110:SF0">
    <property type="entry name" value="PHOSPHOPENTOMUTASE"/>
    <property type="match status" value="1"/>
</dbReference>
<dbReference type="GO" id="GO:0000287">
    <property type="term" value="F:magnesium ion binding"/>
    <property type="evidence" value="ECO:0007669"/>
    <property type="project" value="UniProtKB-UniRule"/>
</dbReference>
<dbReference type="GO" id="GO:0006015">
    <property type="term" value="P:5-phosphoribose 1-diphosphate biosynthetic process"/>
    <property type="evidence" value="ECO:0007669"/>
    <property type="project" value="UniProtKB-UniPathway"/>
</dbReference>
<evidence type="ECO:0000256" key="4">
    <source>
        <dbReference type="ARBA" id="ARBA00023211"/>
    </source>
</evidence>
<comment type="catalytic activity">
    <reaction evidence="6">
        <text>2-deoxy-alpha-D-ribose 1-phosphate = 2-deoxy-D-ribose 5-phosphate</text>
        <dbReference type="Rhea" id="RHEA:27658"/>
        <dbReference type="ChEBI" id="CHEBI:57259"/>
        <dbReference type="ChEBI" id="CHEBI:62877"/>
        <dbReference type="EC" id="5.4.2.7"/>
    </reaction>
</comment>
<name>A0A0R1XJV1_9LACO</name>
<dbReference type="SUPFAM" id="SSF143856">
    <property type="entry name" value="DeoB insert domain-like"/>
    <property type="match status" value="1"/>
</dbReference>
<dbReference type="GO" id="GO:0009117">
    <property type="term" value="P:nucleotide metabolic process"/>
    <property type="evidence" value="ECO:0007669"/>
    <property type="project" value="UniProtKB-UniRule"/>
</dbReference>
<dbReference type="GO" id="GO:0006018">
    <property type="term" value="P:2-deoxyribose 1-phosphate catabolic process"/>
    <property type="evidence" value="ECO:0007669"/>
    <property type="project" value="UniProtKB-UniRule"/>
</dbReference>
<dbReference type="InterPro" id="IPR024052">
    <property type="entry name" value="Phosphopentomutase_DeoB_cap_sf"/>
</dbReference>
<dbReference type="Proteomes" id="UP000050949">
    <property type="component" value="Unassembled WGS sequence"/>
</dbReference>
<dbReference type="UniPathway" id="UPA00087">
    <property type="reaction ID" value="UER00173"/>
</dbReference>
<dbReference type="CDD" id="cd16009">
    <property type="entry name" value="PPM"/>
    <property type="match status" value="1"/>
</dbReference>
<comment type="cofactor">
    <cofactor evidence="6">
        <name>Mn(2+)</name>
        <dbReference type="ChEBI" id="CHEBI:29035"/>
    </cofactor>
    <text evidence="6">Binds 2 manganese ions.</text>
</comment>
<feature type="domain" description="Metalloenzyme" evidence="8">
    <location>
        <begin position="16"/>
        <end position="395"/>
    </location>
</feature>
<organism evidence="9 10">
    <name type="scientific">Schleiferilactobacillus harbinensis DSM 16991</name>
    <dbReference type="NCBI Taxonomy" id="1122147"/>
    <lineage>
        <taxon>Bacteria</taxon>
        <taxon>Bacillati</taxon>
        <taxon>Bacillota</taxon>
        <taxon>Bacilli</taxon>
        <taxon>Lactobacillales</taxon>
        <taxon>Lactobacillaceae</taxon>
        <taxon>Schleiferilactobacillus</taxon>
    </lineage>
</organism>
<dbReference type="EMBL" id="AZFW01000029">
    <property type="protein sequence ID" value="KRM28692.1"/>
    <property type="molecule type" value="Genomic_DNA"/>
</dbReference>
<comment type="catalytic activity">
    <reaction evidence="6">
        <text>alpha-D-ribose 1-phosphate = D-ribose 5-phosphate</text>
        <dbReference type="Rhea" id="RHEA:18793"/>
        <dbReference type="ChEBI" id="CHEBI:57720"/>
        <dbReference type="ChEBI" id="CHEBI:78346"/>
        <dbReference type="EC" id="5.4.2.7"/>
    </reaction>
</comment>
<dbReference type="GO" id="GO:0030145">
    <property type="term" value="F:manganese ion binding"/>
    <property type="evidence" value="ECO:0007669"/>
    <property type="project" value="UniProtKB-UniRule"/>
</dbReference>
<accession>A0A0R1XJV1</accession>
<comment type="pathway">
    <text evidence="6">Carbohydrate degradation; 2-deoxy-D-ribose 1-phosphate degradation; D-glyceraldehyde 3-phosphate and acetaldehyde from 2-deoxy-alpha-D-ribose 1-phosphate: step 1/2.</text>
</comment>
<evidence type="ECO:0000256" key="5">
    <source>
        <dbReference type="ARBA" id="ARBA00023235"/>
    </source>
</evidence>
<evidence type="ECO:0000256" key="3">
    <source>
        <dbReference type="ARBA" id="ARBA00022723"/>
    </source>
</evidence>
<dbReference type="Gene3D" id="3.40.720.10">
    <property type="entry name" value="Alkaline Phosphatase, subunit A"/>
    <property type="match status" value="1"/>
</dbReference>
<dbReference type="GO" id="GO:0008973">
    <property type="term" value="F:phosphopentomutase activity"/>
    <property type="evidence" value="ECO:0007669"/>
    <property type="project" value="UniProtKB-UniRule"/>
</dbReference>
<feature type="binding site" evidence="6">
    <location>
        <position position="303"/>
    </location>
    <ligand>
        <name>Mn(2+)</name>
        <dbReference type="ChEBI" id="CHEBI:29035"/>
        <label>2</label>
    </ligand>
</feature>
<dbReference type="InterPro" id="IPR006124">
    <property type="entry name" value="Metalloenzyme"/>
</dbReference>
<comment type="similarity">
    <text evidence="1 6">Belongs to the phosphopentomutase family.</text>
</comment>
<evidence type="ECO:0000256" key="1">
    <source>
        <dbReference type="ARBA" id="ARBA00010373"/>
    </source>
</evidence>